<dbReference type="NCBIfam" id="TIGR03435">
    <property type="entry name" value="Soli_TIGR03435"/>
    <property type="match status" value="1"/>
</dbReference>
<organism evidence="3 4">
    <name type="scientific">Granulicella arctica</name>
    <dbReference type="NCBI Taxonomy" id="940613"/>
    <lineage>
        <taxon>Bacteria</taxon>
        <taxon>Pseudomonadati</taxon>
        <taxon>Acidobacteriota</taxon>
        <taxon>Terriglobia</taxon>
        <taxon>Terriglobales</taxon>
        <taxon>Acidobacteriaceae</taxon>
        <taxon>Granulicella</taxon>
    </lineage>
</organism>
<proteinExistence type="predicted"/>
<dbReference type="PANTHER" id="PTHR34978">
    <property type="entry name" value="POSSIBLE SENSOR-TRANSDUCER PROTEIN BLAR"/>
    <property type="match status" value="1"/>
</dbReference>
<evidence type="ECO:0000313" key="4">
    <source>
        <dbReference type="Proteomes" id="UP000589520"/>
    </source>
</evidence>
<comment type="caution">
    <text evidence="3">The sequence shown here is derived from an EMBL/GenBank/DDBJ whole genome shotgun (WGS) entry which is preliminary data.</text>
</comment>
<dbReference type="RefSeq" id="WP_179488648.1">
    <property type="nucleotide sequence ID" value="NZ_JACCCW010000001.1"/>
</dbReference>
<dbReference type="PANTHER" id="PTHR34978:SF3">
    <property type="entry name" value="SLR0241 PROTEIN"/>
    <property type="match status" value="1"/>
</dbReference>
<dbReference type="Pfam" id="PF05569">
    <property type="entry name" value="Peptidase_M56"/>
    <property type="match status" value="1"/>
</dbReference>
<keyword evidence="1" id="KW-0812">Transmembrane</keyword>
<keyword evidence="1" id="KW-0472">Membrane</keyword>
<dbReference type="InterPro" id="IPR017801">
    <property type="entry name" value="DUF3738"/>
</dbReference>
<sequence length="618" mass="68384">MNTDALAGMWTGVGDHLWQSTLFACVAGLLAFMLRGNSARLRYWLWLTASMKFLIPFSLLVGAGSYLAGQIHWTGARVESHAVMEEISQPFTQQVTMQGAAEAASTVWPHWIHLLPGVLAAIWLCGFVWVLLAWIMHCLRIYRVVRTATPLCEGREVEALRRLENAVGMRRSIGLVSVRDSLEPGIFGIFRPILLWPEGISQRLDDAQLEAILVHELCHVRRRDNLTAALHMVVEAVFWFHPLVWWMEGRLVEERERACDEEVLLLCGRPQVYAESILRVCEFCVESPLVCVSGVTGADLKKRMVRIMAKHLGSNLSRGRKMVLAALGLLAIAAPVAFGVVRMIPMYGQILHASGPLPSFEVASIRPWKPSSPPPSPDSGGFPRKVMMASPVGGGGQTTDRVNFIGQTEILIESAYNLPIASGRRIVGGPDWLYSQSNRYEIQAKIEDSLYAAMQKMTPAQQREQVDLMEQSLLADRFKLKVHFETREMPVYALVVAKSGSKLTPAEDGEPSNLFNLESEQGGEMTARAVTLDEFVRSPLLRVGGRLVVDQTGLKGRYDFNLKWRSEQIAASGAGQEGGTDAPSLFTAIQEQMGLKLVPTKGPVEVLVVDHIERPSAN</sequence>
<dbReference type="InterPro" id="IPR008756">
    <property type="entry name" value="Peptidase_M56"/>
</dbReference>
<dbReference type="Proteomes" id="UP000589520">
    <property type="component" value="Unassembled WGS sequence"/>
</dbReference>
<feature type="transmembrane region" description="Helical" evidence="1">
    <location>
        <begin position="43"/>
        <end position="68"/>
    </location>
</feature>
<name>A0A7Y9PFQ4_9BACT</name>
<gene>
    <name evidence="3" type="ORF">HDF17_001157</name>
</gene>
<reference evidence="3 4" key="1">
    <citation type="submission" date="2020-07" db="EMBL/GenBank/DDBJ databases">
        <title>Genomic Encyclopedia of Type Strains, Phase IV (KMG-V): Genome sequencing to study the core and pangenomes of soil and plant-associated prokaryotes.</title>
        <authorList>
            <person name="Whitman W."/>
        </authorList>
    </citation>
    <scope>NUCLEOTIDE SEQUENCE [LARGE SCALE GENOMIC DNA]</scope>
    <source>
        <strain evidence="3 4">X4EP2</strain>
    </source>
</reference>
<dbReference type="AlphaFoldDB" id="A0A7Y9PFQ4"/>
<dbReference type="CDD" id="cd07341">
    <property type="entry name" value="M56_BlaR1_MecR1_like"/>
    <property type="match status" value="1"/>
</dbReference>
<evidence type="ECO:0000256" key="1">
    <source>
        <dbReference type="SAM" id="Phobius"/>
    </source>
</evidence>
<dbReference type="EMBL" id="JACCCW010000001">
    <property type="protein sequence ID" value="NYF78870.1"/>
    <property type="molecule type" value="Genomic_DNA"/>
</dbReference>
<accession>A0A7Y9PFQ4</accession>
<protein>
    <submittedName>
        <fullName evidence="3">Uncharacterized protein (TIGR03435 family)</fullName>
    </submittedName>
</protein>
<feature type="transmembrane region" description="Helical" evidence="1">
    <location>
        <begin position="322"/>
        <end position="341"/>
    </location>
</feature>
<evidence type="ECO:0000313" key="3">
    <source>
        <dbReference type="EMBL" id="NYF78870.1"/>
    </source>
</evidence>
<evidence type="ECO:0000259" key="2">
    <source>
        <dbReference type="Pfam" id="PF05569"/>
    </source>
</evidence>
<dbReference type="InterPro" id="IPR052173">
    <property type="entry name" value="Beta-lactam_resp_regulator"/>
</dbReference>
<feature type="transmembrane region" description="Helical" evidence="1">
    <location>
        <begin position="114"/>
        <end position="136"/>
    </location>
</feature>
<keyword evidence="4" id="KW-1185">Reference proteome</keyword>
<dbReference type="Pfam" id="PF12543">
    <property type="entry name" value="DUF3738"/>
    <property type="match status" value="1"/>
</dbReference>
<feature type="transmembrane region" description="Helical" evidence="1">
    <location>
        <begin position="16"/>
        <end position="34"/>
    </location>
</feature>
<feature type="domain" description="Peptidase M56" evidence="2">
    <location>
        <begin position="24"/>
        <end position="305"/>
    </location>
</feature>
<keyword evidence="1" id="KW-1133">Transmembrane helix</keyword>